<protein>
    <recommendedName>
        <fullName evidence="4">DUF3899 domain-containing protein</fullName>
    </recommendedName>
</protein>
<evidence type="ECO:0000313" key="2">
    <source>
        <dbReference type="EMBL" id="MDN7246882.1"/>
    </source>
</evidence>
<name>A0ABT8NG60_9BACL</name>
<evidence type="ECO:0008006" key="4">
    <source>
        <dbReference type="Google" id="ProtNLM"/>
    </source>
</evidence>
<comment type="caution">
    <text evidence="2">The sequence shown here is derived from an EMBL/GenBank/DDBJ whole genome shotgun (WGS) entry which is preliminary data.</text>
</comment>
<keyword evidence="1" id="KW-0812">Transmembrane</keyword>
<evidence type="ECO:0000313" key="3">
    <source>
        <dbReference type="Proteomes" id="UP001172142"/>
    </source>
</evidence>
<sequence>MILIEGRFFVAFIQSTKNFFAKINKQEQLIRESEKRSAQPVIYVKRFPSRKAFFQVGMLFSIASLLVSSAIYFF</sequence>
<organism evidence="2 3">
    <name type="scientific">Planococcus shenhongbingii</name>
    <dbReference type="NCBI Taxonomy" id="3058398"/>
    <lineage>
        <taxon>Bacteria</taxon>
        <taxon>Bacillati</taxon>
        <taxon>Bacillota</taxon>
        <taxon>Bacilli</taxon>
        <taxon>Bacillales</taxon>
        <taxon>Caryophanaceae</taxon>
        <taxon>Planococcus</taxon>
    </lineage>
</organism>
<keyword evidence="1" id="KW-1133">Transmembrane helix</keyword>
<keyword evidence="1" id="KW-0472">Membrane</keyword>
<accession>A0ABT8NG60</accession>
<evidence type="ECO:0000256" key="1">
    <source>
        <dbReference type="SAM" id="Phobius"/>
    </source>
</evidence>
<dbReference type="RefSeq" id="WP_300993216.1">
    <property type="nucleotide sequence ID" value="NZ_JAUJWU010000004.1"/>
</dbReference>
<keyword evidence="3" id="KW-1185">Reference proteome</keyword>
<feature type="transmembrane region" description="Helical" evidence="1">
    <location>
        <begin position="52"/>
        <end position="73"/>
    </location>
</feature>
<dbReference type="Proteomes" id="UP001172142">
    <property type="component" value="Unassembled WGS sequence"/>
</dbReference>
<dbReference type="EMBL" id="JAUJWU010000004">
    <property type="protein sequence ID" value="MDN7246882.1"/>
    <property type="molecule type" value="Genomic_DNA"/>
</dbReference>
<reference evidence="2 3" key="1">
    <citation type="submission" date="2023-07" db="EMBL/GenBank/DDBJ databases">
        <title>Novel species in genus Planococcus.</title>
        <authorList>
            <person name="Ning S."/>
        </authorList>
    </citation>
    <scope>NUCLEOTIDE SEQUENCE [LARGE SCALE GENOMIC DNA]</scope>
    <source>
        <strain evidence="2 3">N017</strain>
    </source>
</reference>
<gene>
    <name evidence="2" type="ORF">QWY13_15435</name>
</gene>
<proteinExistence type="predicted"/>